<sequence length="303" mass="33808">MDLKIAWWNCHLSAPASQAKPGKVTTDFVAVILNLLDSGVDLLCLCEVNEDNCLELQRLILAAALTDPKYASYTVRSLYSKDGNKIDDYGIVYRHEKLTSPSEVVDLNAKSDVTNKHLKVGRKLSLKLDGAVDLWVILCHWQSLRTYSEDSHIRTEIASALRGYVKDIYDDDPNALIVICGDFNDEPFSRSIQMALKASRDISFVRARSDALFNPFWRLVGMTDLVTGTHVPPGTCANTDGQHMTNWRTFDQIILSSGFLKDGWSFVGSGVEIMSALDISGSTLKWTDLSDHYPITCNLKRVV</sequence>
<accession>A0ACC7MNS7</accession>
<keyword evidence="1" id="KW-0378">Hydrolase</keyword>
<gene>
    <name evidence="1" type="ORF">ACJEBM_05970</name>
</gene>
<comment type="caution">
    <text evidence="1">The sequence shown here is derived from an EMBL/GenBank/DDBJ whole genome shotgun (WGS) entry which is preliminary data.</text>
</comment>
<dbReference type="EMBL" id="JBJHQE010000006">
    <property type="protein sequence ID" value="MFK9080217.1"/>
    <property type="molecule type" value="Genomic_DNA"/>
</dbReference>
<reference evidence="1" key="1">
    <citation type="submission" date="2024-11" db="EMBL/GenBank/DDBJ databases">
        <authorList>
            <person name="Lucas J.A."/>
        </authorList>
    </citation>
    <scope>NUCLEOTIDE SEQUENCE</scope>
    <source>
        <strain evidence="1">Z 8.8</strain>
    </source>
</reference>
<keyword evidence="2" id="KW-1185">Reference proteome</keyword>
<evidence type="ECO:0000313" key="2">
    <source>
        <dbReference type="Proteomes" id="UP001622950"/>
    </source>
</evidence>
<proteinExistence type="predicted"/>
<keyword evidence="1" id="KW-0540">Nuclease</keyword>
<dbReference type="Proteomes" id="UP001622950">
    <property type="component" value="Unassembled WGS sequence"/>
</dbReference>
<keyword evidence="1" id="KW-0255">Endonuclease</keyword>
<evidence type="ECO:0000313" key="1">
    <source>
        <dbReference type="EMBL" id="MFK9080217.1"/>
    </source>
</evidence>
<name>A0ACC7MNS7_9PSED</name>
<organism evidence="1 2">
    <name type="scientific">Pseudomonas neuropathica</name>
    <dbReference type="NCBI Taxonomy" id="2730425"/>
    <lineage>
        <taxon>Bacteria</taxon>
        <taxon>Pseudomonadati</taxon>
        <taxon>Pseudomonadota</taxon>
        <taxon>Gammaproteobacteria</taxon>
        <taxon>Pseudomonadales</taxon>
        <taxon>Pseudomonadaceae</taxon>
        <taxon>Pseudomonas</taxon>
    </lineage>
</organism>
<protein>
    <submittedName>
        <fullName evidence="1">Endonuclease/exonuclease/phosphatase family protein</fullName>
    </submittedName>
</protein>